<proteinExistence type="predicted"/>
<feature type="transmembrane region" description="Helical" evidence="5">
    <location>
        <begin position="260"/>
        <end position="281"/>
    </location>
</feature>
<dbReference type="CDD" id="cd17371">
    <property type="entry name" value="MFS_MucK"/>
    <property type="match status" value="1"/>
</dbReference>
<feature type="transmembrane region" description="Helical" evidence="5">
    <location>
        <begin position="169"/>
        <end position="188"/>
    </location>
</feature>
<feature type="domain" description="Major facilitator superfamily (MFS) profile" evidence="6">
    <location>
        <begin position="15"/>
        <end position="402"/>
    </location>
</feature>
<feature type="transmembrane region" description="Helical" evidence="5">
    <location>
        <begin position="313"/>
        <end position="336"/>
    </location>
</feature>
<keyword evidence="4 5" id="KW-0472">Membrane</keyword>
<dbReference type="GO" id="GO:0046943">
    <property type="term" value="F:carboxylic acid transmembrane transporter activity"/>
    <property type="evidence" value="ECO:0007669"/>
    <property type="project" value="TreeGrafter"/>
</dbReference>
<feature type="transmembrane region" description="Helical" evidence="5">
    <location>
        <begin position="16"/>
        <end position="41"/>
    </location>
</feature>
<evidence type="ECO:0000259" key="6">
    <source>
        <dbReference type="PROSITE" id="PS50850"/>
    </source>
</evidence>
<dbReference type="SUPFAM" id="SSF103473">
    <property type="entry name" value="MFS general substrate transporter"/>
    <property type="match status" value="1"/>
</dbReference>
<dbReference type="Proteomes" id="UP000646365">
    <property type="component" value="Unassembled WGS sequence"/>
</dbReference>
<evidence type="ECO:0000256" key="3">
    <source>
        <dbReference type="ARBA" id="ARBA00022989"/>
    </source>
</evidence>
<dbReference type="GO" id="GO:0005886">
    <property type="term" value="C:plasma membrane"/>
    <property type="evidence" value="ECO:0007669"/>
    <property type="project" value="TreeGrafter"/>
</dbReference>
<feature type="transmembrane region" description="Helical" evidence="5">
    <location>
        <begin position="288"/>
        <end position="307"/>
    </location>
</feature>
<evidence type="ECO:0000313" key="8">
    <source>
        <dbReference type="Proteomes" id="UP000646365"/>
    </source>
</evidence>
<keyword evidence="8" id="KW-1185">Reference proteome</keyword>
<feature type="transmembrane region" description="Helical" evidence="5">
    <location>
        <begin position="348"/>
        <end position="370"/>
    </location>
</feature>
<evidence type="ECO:0000256" key="4">
    <source>
        <dbReference type="ARBA" id="ARBA00023136"/>
    </source>
</evidence>
<feature type="transmembrane region" description="Helical" evidence="5">
    <location>
        <begin position="110"/>
        <end position="128"/>
    </location>
</feature>
<dbReference type="PANTHER" id="PTHR23508">
    <property type="entry name" value="CARBOXYLIC ACID TRANSPORTER PROTEIN HOMOLOG"/>
    <property type="match status" value="1"/>
</dbReference>
<comment type="subcellular location">
    <subcellularLocation>
        <location evidence="1">Membrane</location>
        <topology evidence="1">Multi-pass membrane protein</topology>
    </subcellularLocation>
</comment>
<reference evidence="7" key="2">
    <citation type="submission" date="2020-09" db="EMBL/GenBank/DDBJ databases">
        <authorList>
            <person name="Sun Q."/>
            <person name="Zhou Y."/>
        </authorList>
    </citation>
    <scope>NUCLEOTIDE SEQUENCE</scope>
    <source>
        <strain evidence="7">CGMCC 1.15725</strain>
    </source>
</reference>
<keyword evidence="3 5" id="KW-1133">Transmembrane helix</keyword>
<evidence type="ECO:0000256" key="5">
    <source>
        <dbReference type="SAM" id="Phobius"/>
    </source>
</evidence>
<name>A0A8J2YUT6_9PROT</name>
<dbReference type="InterPro" id="IPR011701">
    <property type="entry name" value="MFS"/>
</dbReference>
<accession>A0A8J2YUT6</accession>
<dbReference type="PROSITE" id="PS00217">
    <property type="entry name" value="SUGAR_TRANSPORT_2"/>
    <property type="match status" value="1"/>
</dbReference>
<dbReference type="PANTHER" id="PTHR23508:SF10">
    <property type="entry name" value="CARBOXYLIC ACID TRANSPORTER PROTEIN HOMOLOG"/>
    <property type="match status" value="1"/>
</dbReference>
<feature type="transmembrane region" description="Helical" evidence="5">
    <location>
        <begin position="53"/>
        <end position="72"/>
    </location>
</feature>
<evidence type="ECO:0000256" key="2">
    <source>
        <dbReference type="ARBA" id="ARBA00022692"/>
    </source>
</evidence>
<dbReference type="EMBL" id="BMJQ01000008">
    <property type="protein sequence ID" value="GGF25302.1"/>
    <property type="molecule type" value="Genomic_DNA"/>
</dbReference>
<dbReference type="Gene3D" id="1.20.1250.20">
    <property type="entry name" value="MFS general substrate transporter like domains"/>
    <property type="match status" value="2"/>
</dbReference>
<protein>
    <submittedName>
        <fullName evidence="7">MFS transporter</fullName>
    </submittedName>
</protein>
<dbReference type="PROSITE" id="PS50850">
    <property type="entry name" value="MFS"/>
    <property type="match status" value="1"/>
</dbReference>
<dbReference type="InterPro" id="IPR005829">
    <property type="entry name" value="Sugar_transporter_CS"/>
</dbReference>
<dbReference type="Pfam" id="PF07690">
    <property type="entry name" value="MFS_1"/>
    <property type="match status" value="1"/>
</dbReference>
<dbReference type="AlphaFoldDB" id="A0A8J2YUT6"/>
<feature type="transmembrane region" description="Helical" evidence="5">
    <location>
        <begin position="79"/>
        <end position="98"/>
    </location>
</feature>
<evidence type="ECO:0000313" key="7">
    <source>
        <dbReference type="EMBL" id="GGF25302.1"/>
    </source>
</evidence>
<evidence type="ECO:0000256" key="1">
    <source>
        <dbReference type="ARBA" id="ARBA00004141"/>
    </source>
</evidence>
<organism evidence="7 8">
    <name type="scientific">Aliidongia dinghuensis</name>
    <dbReference type="NCBI Taxonomy" id="1867774"/>
    <lineage>
        <taxon>Bacteria</taxon>
        <taxon>Pseudomonadati</taxon>
        <taxon>Pseudomonadota</taxon>
        <taxon>Alphaproteobacteria</taxon>
        <taxon>Rhodospirillales</taxon>
        <taxon>Dongiaceae</taxon>
        <taxon>Aliidongia</taxon>
    </lineage>
</organism>
<keyword evidence="2 5" id="KW-0812">Transmembrane</keyword>
<dbReference type="RefSeq" id="WP_189047884.1">
    <property type="nucleotide sequence ID" value="NZ_BMJQ01000008.1"/>
</dbReference>
<dbReference type="InterPro" id="IPR020846">
    <property type="entry name" value="MFS_dom"/>
</dbReference>
<feature type="transmembrane region" description="Helical" evidence="5">
    <location>
        <begin position="140"/>
        <end position="163"/>
    </location>
</feature>
<dbReference type="PROSITE" id="PS00216">
    <property type="entry name" value="SUGAR_TRANSPORT_1"/>
    <property type="match status" value="1"/>
</dbReference>
<feature type="transmembrane region" description="Helical" evidence="5">
    <location>
        <begin position="376"/>
        <end position="398"/>
    </location>
</feature>
<reference evidence="7" key="1">
    <citation type="journal article" date="2014" name="Int. J. Syst. Evol. Microbiol.">
        <title>Complete genome sequence of Corynebacterium casei LMG S-19264T (=DSM 44701T), isolated from a smear-ripened cheese.</title>
        <authorList>
            <consortium name="US DOE Joint Genome Institute (JGI-PGF)"/>
            <person name="Walter F."/>
            <person name="Albersmeier A."/>
            <person name="Kalinowski J."/>
            <person name="Ruckert C."/>
        </authorList>
    </citation>
    <scope>NUCLEOTIDE SEQUENCE</scope>
    <source>
        <strain evidence="7">CGMCC 1.15725</strain>
    </source>
</reference>
<sequence length="427" mass="45013">MIDWYRECAPVERRTFWACFGGWALDALDVQMFSLVIPALIATWHVSHTEAGLIGSVTLATSAIGGWLGGALADRVGRVRALQVTVLWFALATFAAAFTQDFSQLLVAKALQGFGFGGEWAAGAVLMAEIIRPEHRGKALGAVQSAWAVGWGGAVLLYAAVFSVATPEVAWRVLFAIGLLPAALVLYVRRGIPEPARRDAPSERAPFFATLFGIFRPETLRATLVGGLFGLGAHGGYYSITTWLPTYLKAERGLSVLATGSYLGVIIVAFFCGCVIAGQLLDRLGRRLTVAGFALGCILVVIAYVMLPIGNGAMLLLGFPLGFFSAGIPASMATLFNELYPGGTRGTGVGFCYNFGRILSAVFPTLIGYLSGSISLGTAIGLDAAFAYALVLLALALLPETRGKTLGTAAPAVEEDATELVPHGSRL</sequence>
<gene>
    <name evidence="7" type="ORF">GCM10011611_34180</name>
</gene>
<dbReference type="InterPro" id="IPR036259">
    <property type="entry name" value="MFS_trans_sf"/>
</dbReference>
<comment type="caution">
    <text evidence="7">The sequence shown here is derived from an EMBL/GenBank/DDBJ whole genome shotgun (WGS) entry which is preliminary data.</text>
</comment>
<feature type="transmembrane region" description="Helical" evidence="5">
    <location>
        <begin position="222"/>
        <end position="240"/>
    </location>
</feature>
<dbReference type="FunFam" id="1.20.1250.20:FF:000346">
    <property type="entry name" value="Transporter, major facilitator family"/>
    <property type="match status" value="1"/>
</dbReference>